<accession>F3PNA2</accession>
<organism evidence="1 2">
    <name type="scientific">Bacteroides fluxus YIT 12057</name>
    <dbReference type="NCBI Taxonomy" id="763034"/>
    <lineage>
        <taxon>Bacteria</taxon>
        <taxon>Pseudomonadati</taxon>
        <taxon>Bacteroidota</taxon>
        <taxon>Bacteroidia</taxon>
        <taxon>Bacteroidales</taxon>
        <taxon>Bacteroidaceae</taxon>
        <taxon>Bacteroides</taxon>
    </lineage>
</organism>
<sequence>MIVVVVHCAISSYCAKGLFLHSSSCNMLLSPYLHPKYKNRESFFINQ</sequence>
<keyword evidence="2" id="KW-1185">Reference proteome</keyword>
<dbReference type="Proteomes" id="UP000003416">
    <property type="component" value="Unassembled WGS sequence"/>
</dbReference>
<dbReference type="AlphaFoldDB" id="F3PNA2"/>
<proteinExistence type="predicted"/>
<protein>
    <submittedName>
        <fullName evidence="1">Uncharacterized protein</fullName>
    </submittedName>
</protein>
<name>F3PNA2_9BACE</name>
<dbReference type="HOGENOM" id="CLU_3164643_0_0_10"/>
<evidence type="ECO:0000313" key="2">
    <source>
        <dbReference type="Proteomes" id="UP000003416"/>
    </source>
</evidence>
<gene>
    <name evidence="1" type="ORF">HMPREF9446_00187</name>
</gene>
<dbReference type="EMBL" id="AFBN01000005">
    <property type="protein sequence ID" value="EGF59640.1"/>
    <property type="molecule type" value="Genomic_DNA"/>
</dbReference>
<comment type="caution">
    <text evidence="1">The sequence shown here is derived from an EMBL/GenBank/DDBJ whole genome shotgun (WGS) entry which is preliminary data.</text>
</comment>
<reference evidence="1 2" key="1">
    <citation type="submission" date="2011-02" db="EMBL/GenBank/DDBJ databases">
        <authorList>
            <person name="Weinstock G."/>
            <person name="Sodergren E."/>
            <person name="Clifton S."/>
            <person name="Fulton L."/>
            <person name="Fulton B."/>
            <person name="Courtney L."/>
            <person name="Fronick C."/>
            <person name="Harrison M."/>
            <person name="Strong C."/>
            <person name="Farmer C."/>
            <person name="Delahaunty K."/>
            <person name="Markovic C."/>
            <person name="Hall O."/>
            <person name="Minx P."/>
            <person name="Tomlinson C."/>
            <person name="Mitreva M."/>
            <person name="Hou S."/>
            <person name="Chen J."/>
            <person name="Wollam A."/>
            <person name="Pepin K.H."/>
            <person name="Johnson M."/>
            <person name="Bhonagiri V."/>
            <person name="Zhang X."/>
            <person name="Suruliraj S."/>
            <person name="Warren W."/>
            <person name="Chinwalla A."/>
            <person name="Mardis E.R."/>
            <person name="Wilson R.K."/>
        </authorList>
    </citation>
    <scope>NUCLEOTIDE SEQUENCE [LARGE SCALE GENOMIC DNA]</scope>
    <source>
        <strain evidence="1 2">YIT 12057</strain>
    </source>
</reference>
<evidence type="ECO:0000313" key="1">
    <source>
        <dbReference type="EMBL" id="EGF59640.1"/>
    </source>
</evidence>